<dbReference type="PANTHER" id="PTHR37807">
    <property type="entry name" value="OS07G0160300 PROTEIN"/>
    <property type="match status" value="1"/>
</dbReference>
<dbReference type="Proteomes" id="UP000517187">
    <property type="component" value="Unassembled WGS sequence"/>
</dbReference>
<keyword evidence="1" id="KW-0808">Transferase</keyword>
<dbReference type="Gene3D" id="3.40.50.300">
    <property type="entry name" value="P-loop containing nucleotide triphosphate hydrolases"/>
    <property type="match status" value="1"/>
</dbReference>
<dbReference type="GO" id="GO:0016301">
    <property type="term" value="F:kinase activity"/>
    <property type="evidence" value="ECO:0007669"/>
    <property type="project" value="UniProtKB-KW"/>
</dbReference>
<evidence type="ECO:0000313" key="2">
    <source>
        <dbReference type="Proteomes" id="UP000517187"/>
    </source>
</evidence>
<dbReference type="InterPro" id="IPR027417">
    <property type="entry name" value="P-loop_NTPase"/>
</dbReference>
<gene>
    <name evidence="1" type="ORF">GGE66_003957</name>
</gene>
<protein>
    <submittedName>
        <fullName evidence="1">Putative kinase</fullName>
    </submittedName>
</protein>
<evidence type="ECO:0000313" key="1">
    <source>
        <dbReference type="EMBL" id="MBB6222971.1"/>
    </source>
</evidence>
<dbReference type="AlphaFoldDB" id="A0A7X0DU12"/>
<dbReference type="SUPFAM" id="SSF52540">
    <property type="entry name" value="P-loop containing nucleoside triphosphate hydrolases"/>
    <property type="match status" value="1"/>
</dbReference>
<organism evidence="1 2">
    <name type="scientific">Rhizobium leguminosarum</name>
    <dbReference type="NCBI Taxonomy" id="384"/>
    <lineage>
        <taxon>Bacteria</taxon>
        <taxon>Pseudomonadati</taxon>
        <taxon>Pseudomonadota</taxon>
        <taxon>Alphaproteobacteria</taxon>
        <taxon>Hyphomicrobiales</taxon>
        <taxon>Rhizobiaceae</taxon>
        <taxon>Rhizobium/Agrobacterium group</taxon>
        <taxon>Rhizobium</taxon>
    </lineage>
</organism>
<keyword evidence="1" id="KW-0418">Kinase</keyword>
<reference evidence="1 2" key="1">
    <citation type="submission" date="2020-08" db="EMBL/GenBank/DDBJ databases">
        <title>Genomic Encyclopedia of Type Strains, Phase IV (KMG-V): Genome sequencing to study the core and pangenomes of soil and plant-associated prokaryotes.</title>
        <authorList>
            <person name="Whitman W."/>
        </authorList>
    </citation>
    <scope>NUCLEOTIDE SEQUENCE [LARGE SCALE GENOMIC DNA]</scope>
    <source>
        <strain evidence="1 2">SEMIA 4011</strain>
    </source>
</reference>
<dbReference type="EMBL" id="JACIIJ010000009">
    <property type="protein sequence ID" value="MBB6222971.1"/>
    <property type="molecule type" value="Genomic_DNA"/>
</dbReference>
<proteinExistence type="predicted"/>
<accession>A0A7X0DU12</accession>
<comment type="caution">
    <text evidence="1">The sequence shown here is derived from an EMBL/GenBank/DDBJ whole genome shotgun (WGS) entry which is preliminary data.</text>
</comment>
<dbReference type="RefSeq" id="WP_184695691.1">
    <property type="nucleotide sequence ID" value="NZ_JACIIJ010000009.1"/>
</dbReference>
<sequence length="173" mass="18768">MLIIFGGLPGSGKTTVARALAKRLGAVYVRVDTIEQAIRVSGGDPVGDVGPAGYVVAYGVAEDNLTLGRVVIADSVNPLQITRDAWLAVAARSGVIAVEVEVICSDKIEHRRRAETRKTDVEGLVKPTWQETVEREYDDWGQRPIIVDTAAKDVPEIVEALIVKLRTDRLLPI</sequence>
<dbReference type="PANTHER" id="PTHR37807:SF3">
    <property type="entry name" value="OS07G0160300 PROTEIN"/>
    <property type="match status" value="1"/>
</dbReference>
<name>A0A7X0DU12_RHILE</name>
<dbReference type="Pfam" id="PF13671">
    <property type="entry name" value="AAA_33"/>
    <property type="match status" value="1"/>
</dbReference>